<evidence type="ECO:0000256" key="2">
    <source>
        <dbReference type="ARBA" id="ARBA00004496"/>
    </source>
</evidence>
<accession>A0A3N4IZE2</accession>
<organism evidence="11 12">
    <name type="scientific">Ascobolus immersus RN42</name>
    <dbReference type="NCBI Taxonomy" id="1160509"/>
    <lineage>
        <taxon>Eukaryota</taxon>
        <taxon>Fungi</taxon>
        <taxon>Dikarya</taxon>
        <taxon>Ascomycota</taxon>
        <taxon>Pezizomycotina</taxon>
        <taxon>Pezizomycetes</taxon>
        <taxon>Pezizales</taxon>
        <taxon>Ascobolaceae</taxon>
        <taxon>Ascobolus</taxon>
    </lineage>
</organism>
<dbReference type="PANTHER" id="PTHR47677:SF1">
    <property type="entry name" value="CYTOCHROME C OXIDASE ASSEMBLY FACTOR 6"/>
    <property type="match status" value="1"/>
</dbReference>
<keyword evidence="9" id="KW-0175">Coiled coil</keyword>
<dbReference type="InterPro" id="IPR036549">
    <property type="entry name" value="CX6/COA6-like_sf"/>
</dbReference>
<feature type="coiled-coil region" evidence="9">
    <location>
        <begin position="46"/>
        <end position="98"/>
    </location>
</feature>
<evidence type="ECO:0000313" key="11">
    <source>
        <dbReference type="EMBL" id="RPA87014.1"/>
    </source>
</evidence>
<name>A0A3N4IZE2_ASCIM</name>
<dbReference type="SUPFAM" id="SSF47694">
    <property type="entry name" value="Cytochrome c oxidase subunit h"/>
    <property type="match status" value="1"/>
</dbReference>
<evidence type="ECO:0000256" key="5">
    <source>
        <dbReference type="ARBA" id="ARBA00022490"/>
    </source>
</evidence>
<dbReference type="InterPro" id="IPR048280">
    <property type="entry name" value="COX6B-like"/>
</dbReference>
<dbReference type="EMBL" id="ML119647">
    <property type="protein sequence ID" value="RPA87014.1"/>
    <property type="molecule type" value="Genomic_DNA"/>
</dbReference>
<comment type="similarity">
    <text evidence="4">Belongs to the cytochrome c oxidase subunit 6B family.</text>
</comment>
<dbReference type="InterPro" id="IPR048281">
    <property type="entry name" value="COA6_fun"/>
</dbReference>
<dbReference type="PANTHER" id="PTHR47677">
    <property type="entry name" value="CYTOCHROME C OXIDASE ASSEMBLY FACTOR 6"/>
    <property type="match status" value="1"/>
</dbReference>
<dbReference type="AlphaFoldDB" id="A0A3N4IZE2"/>
<evidence type="ECO:0000256" key="7">
    <source>
        <dbReference type="ARBA" id="ARBA00023157"/>
    </source>
</evidence>
<evidence type="ECO:0000256" key="3">
    <source>
        <dbReference type="ARBA" id="ARBA00004569"/>
    </source>
</evidence>
<gene>
    <name evidence="11" type="ORF">BJ508DRAFT_410600</name>
</gene>
<dbReference type="FunFam" id="1.10.10.140:FF:000003">
    <property type="entry name" value="Cytochrome c oxidase assembly factor 6"/>
    <property type="match status" value="1"/>
</dbReference>
<dbReference type="Pfam" id="PF02297">
    <property type="entry name" value="COX6B"/>
    <property type="match status" value="1"/>
</dbReference>
<evidence type="ECO:0000256" key="6">
    <source>
        <dbReference type="ARBA" id="ARBA00023128"/>
    </source>
</evidence>
<sequence>MGLFSSDKPAEPSTPQPPNRSQRALCWEARDLYFGCLDKNNIIDPLKNEEEALKACGKESKRYEKDCAASWVKYFKQRRVMEKKKEEMINDLKKENAEKL</sequence>
<evidence type="ECO:0008006" key="13">
    <source>
        <dbReference type="Google" id="ProtNLM"/>
    </source>
</evidence>
<dbReference type="GO" id="GO:0005758">
    <property type="term" value="C:mitochondrial intermembrane space"/>
    <property type="evidence" value="ECO:0007669"/>
    <property type="project" value="UniProtKB-SubCell"/>
</dbReference>
<evidence type="ECO:0000313" key="12">
    <source>
        <dbReference type="Proteomes" id="UP000275078"/>
    </source>
</evidence>
<evidence type="ECO:0000256" key="9">
    <source>
        <dbReference type="SAM" id="Coils"/>
    </source>
</evidence>
<dbReference type="GO" id="GO:0033617">
    <property type="term" value="P:mitochondrial respiratory chain complex IV assembly"/>
    <property type="evidence" value="ECO:0007669"/>
    <property type="project" value="TreeGrafter"/>
</dbReference>
<keyword evidence="6" id="KW-0496">Mitochondrion</keyword>
<keyword evidence="5" id="KW-0963">Cytoplasm</keyword>
<feature type="region of interest" description="Disordered" evidence="10">
    <location>
        <begin position="1"/>
        <end position="21"/>
    </location>
</feature>
<proteinExistence type="inferred from homology"/>
<keyword evidence="12" id="KW-1185">Reference proteome</keyword>
<evidence type="ECO:0000256" key="8">
    <source>
        <dbReference type="ARBA" id="ARBA00023242"/>
    </source>
</evidence>
<evidence type="ECO:0000256" key="1">
    <source>
        <dbReference type="ARBA" id="ARBA00004123"/>
    </source>
</evidence>
<keyword evidence="8" id="KW-0539">Nucleus</keyword>
<keyword evidence="7" id="KW-1015">Disulfide bond</keyword>
<dbReference type="Proteomes" id="UP000275078">
    <property type="component" value="Unassembled WGS sequence"/>
</dbReference>
<comment type="subcellular location">
    <subcellularLocation>
        <location evidence="2">Cytoplasm</location>
    </subcellularLocation>
    <subcellularLocation>
        <location evidence="3">Mitochondrion intermembrane space</location>
    </subcellularLocation>
    <subcellularLocation>
        <location evidence="1">Nucleus</location>
    </subcellularLocation>
</comment>
<dbReference type="PROSITE" id="PS51808">
    <property type="entry name" value="CHCH"/>
    <property type="match status" value="1"/>
</dbReference>
<protein>
    <recommendedName>
        <fullName evidence="13">Cytochrome c oxidase, subunit VIb</fullName>
    </recommendedName>
</protein>
<evidence type="ECO:0000256" key="10">
    <source>
        <dbReference type="SAM" id="MobiDB-lite"/>
    </source>
</evidence>
<dbReference type="Gene3D" id="1.10.10.140">
    <property type="entry name" value="Cytochrome c oxidase, subunit VIb"/>
    <property type="match status" value="1"/>
</dbReference>
<dbReference type="STRING" id="1160509.A0A3N4IZE2"/>
<evidence type="ECO:0000256" key="4">
    <source>
        <dbReference type="ARBA" id="ARBA00006425"/>
    </source>
</evidence>
<dbReference type="GO" id="GO:0005634">
    <property type="term" value="C:nucleus"/>
    <property type="evidence" value="ECO:0007669"/>
    <property type="project" value="UniProtKB-SubCell"/>
</dbReference>
<dbReference type="OrthoDB" id="5545577at2759"/>
<reference evidence="11 12" key="1">
    <citation type="journal article" date="2018" name="Nat. Ecol. Evol.">
        <title>Pezizomycetes genomes reveal the molecular basis of ectomycorrhizal truffle lifestyle.</title>
        <authorList>
            <person name="Murat C."/>
            <person name="Payen T."/>
            <person name="Noel B."/>
            <person name="Kuo A."/>
            <person name="Morin E."/>
            <person name="Chen J."/>
            <person name="Kohler A."/>
            <person name="Krizsan K."/>
            <person name="Balestrini R."/>
            <person name="Da Silva C."/>
            <person name="Montanini B."/>
            <person name="Hainaut M."/>
            <person name="Levati E."/>
            <person name="Barry K.W."/>
            <person name="Belfiori B."/>
            <person name="Cichocki N."/>
            <person name="Clum A."/>
            <person name="Dockter R.B."/>
            <person name="Fauchery L."/>
            <person name="Guy J."/>
            <person name="Iotti M."/>
            <person name="Le Tacon F."/>
            <person name="Lindquist E.A."/>
            <person name="Lipzen A."/>
            <person name="Malagnac F."/>
            <person name="Mello A."/>
            <person name="Molinier V."/>
            <person name="Miyauchi S."/>
            <person name="Poulain J."/>
            <person name="Riccioni C."/>
            <person name="Rubini A."/>
            <person name="Sitrit Y."/>
            <person name="Splivallo R."/>
            <person name="Traeger S."/>
            <person name="Wang M."/>
            <person name="Zifcakova L."/>
            <person name="Wipf D."/>
            <person name="Zambonelli A."/>
            <person name="Paolocci F."/>
            <person name="Nowrousian M."/>
            <person name="Ottonello S."/>
            <person name="Baldrian P."/>
            <person name="Spatafora J.W."/>
            <person name="Henrissat B."/>
            <person name="Nagy L.G."/>
            <person name="Aury J.M."/>
            <person name="Wincker P."/>
            <person name="Grigoriev I.V."/>
            <person name="Bonfante P."/>
            <person name="Martin F.M."/>
        </authorList>
    </citation>
    <scope>NUCLEOTIDE SEQUENCE [LARGE SCALE GENOMIC DNA]</scope>
    <source>
        <strain evidence="11 12">RN42</strain>
    </source>
</reference>